<dbReference type="PANTHER" id="PTHR33121">
    <property type="entry name" value="CYCLIC DI-GMP PHOSPHODIESTERASE PDEF"/>
    <property type="match status" value="1"/>
</dbReference>
<name>A0A2T3QPF2_PHODM</name>
<dbReference type="EMBL" id="UATL01000001">
    <property type="protein sequence ID" value="SPY27953.1"/>
    <property type="molecule type" value="Genomic_DNA"/>
</dbReference>
<dbReference type="AlphaFoldDB" id="A0A2T3QPF2"/>
<proteinExistence type="predicted"/>
<dbReference type="PANTHER" id="PTHR33121:SF79">
    <property type="entry name" value="CYCLIC DI-GMP PHOSPHODIESTERASE PDED-RELATED"/>
    <property type="match status" value="1"/>
</dbReference>
<dbReference type="SUPFAM" id="SSF141868">
    <property type="entry name" value="EAL domain-like"/>
    <property type="match status" value="1"/>
</dbReference>
<evidence type="ECO:0000313" key="2">
    <source>
        <dbReference type="Proteomes" id="UP000251647"/>
    </source>
</evidence>
<dbReference type="InterPro" id="IPR050706">
    <property type="entry name" value="Cyclic-di-GMP_PDE-like"/>
</dbReference>
<reference evidence="1 2" key="1">
    <citation type="submission" date="2018-06" db="EMBL/GenBank/DDBJ databases">
        <authorList>
            <consortium name="Pathogen Informatics"/>
            <person name="Doyle S."/>
        </authorList>
    </citation>
    <scope>NUCLEOTIDE SEQUENCE [LARGE SCALE GENOMIC DNA]</scope>
    <source>
        <strain evidence="1 2">NCTC11647</strain>
    </source>
</reference>
<dbReference type="EC" id="3.1.4.52" evidence="1"/>
<dbReference type="InterPro" id="IPR001633">
    <property type="entry name" value="EAL_dom"/>
</dbReference>
<dbReference type="Proteomes" id="UP000251647">
    <property type="component" value="Unassembled WGS sequence"/>
</dbReference>
<evidence type="ECO:0000313" key="1">
    <source>
        <dbReference type="EMBL" id="SPY27953.1"/>
    </source>
</evidence>
<dbReference type="CDD" id="cd01948">
    <property type="entry name" value="EAL"/>
    <property type="match status" value="1"/>
</dbReference>
<protein>
    <submittedName>
        <fullName evidence="1">Cyclic di-GMP phosphodiesterase YfgF</fullName>
        <ecNumber evidence="1">3.1.4.52</ecNumber>
    </submittedName>
</protein>
<dbReference type="Pfam" id="PF00563">
    <property type="entry name" value="EAL"/>
    <property type="match status" value="1"/>
</dbReference>
<dbReference type="PROSITE" id="PS50883">
    <property type="entry name" value="EAL"/>
    <property type="match status" value="1"/>
</dbReference>
<dbReference type="OrthoDB" id="1673646at2"/>
<dbReference type="Gene3D" id="3.20.20.450">
    <property type="entry name" value="EAL domain"/>
    <property type="match status" value="1"/>
</dbReference>
<dbReference type="GO" id="GO:0071111">
    <property type="term" value="F:cyclic-guanylate-specific phosphodiesterase activity"/>
    <property type="evidence" value="ECO:0007669"/>
    <property type="project" value="UniProtKB-EC"/>
</dbReference>
<sequence length="688" mass="79022">MIKYFLSVRQETNLQKLGYVVLSFILILGSFEVSSFSYSNVTSIQQFSLPSGVMVALVYLLGSSAIMGIFASLLCYYTFFKYIDSGAAYVYTLILTITLILSLSFIKWVRYHNHSTKLIFGFFVFLLPALSSLTLVIFAPNSFRFEFTLNLFLADSISILLLAPLIGTLFLLICNNKNIKEYIIDDIYEIKKNLLTKTVLIGFIILVMLFGVLQPISYMAYILLMPLLIVAVVVIPVICQIILINISYFILLSGCYTNNNDIHFINNKLTIFYMMAIIVFIILDFKVSLKKEIKDHKKHVFIDTCSTLGTYQKLESDSQNKTDFIIAAIDLQSLFKFPIKKRETIIIMIAKLLKEKTGLYESAYILYDLSSLVILLDDNSRALSKLKSFSEIVNDTLEQHNINYKLGKVFYIRCENYTRLKVMINHLHINSKLADPLSEQKLINCENNEINDYISFLSYIDDKQINIAYQNYSSTQGGERCFEVLSRFNFNKNFLNPERVFTFAKRLNRLEALEQKVSRKALNHIKELPESDYQYASINFSPDFLCSTRSINYFINQLELLEISPEKICIELVETGEIEDVTALVDNLNILKSIGVKIALDDFGKGHATYEKLFNLPIDIVKIDGSLVHFCDQDLMKQLIIENVCKISSMRNIKVVAECVETPEEREILEQLHIDYLQGYLIHKPALF</sequence>
<gene>
    <name evidence="1" type="primary">yfgF_1</name>
    <name evidence="1" type="ORF">NCTC11647_01022</name>
</gene>
<accession>A0A2T3QPF2</accession>
<keyword evidence="1" id="KW-0378">Hydrolase</keyword>
<dbReference type="InterPro" id="IPR035919">
    <property type="entry name" value="EAL_sf"/>
</dbReference>
<dbReference type="SMART" id="SM00052">
    <property type="entry name" value="EAL"/>
    <property type="match status" value="1"/>
</dbReference>
<dbReference type="RefSeq" id="WP_005299841.1">
    <property type="nucleotide sequence ID" value="NZ_PYOG01000001.1"/>
</dbReference>
<organism evidence="1 2">
    <name type="scientific">Photobacterium damselae</name>
    <dbReference type="NCBI Taxonomy" id="38293"/>
    <lineage>
        <taxon>Bacteria</taxon>
        <taxon>Pseudomonadati</taxon>
        <taxon>Pseudomonadota</taxon>
        <taxon>Gammaproteobacteria</taxon>
        <taxon>Vibrionales</taxon>
        <taxon>Vibrionaceae</taxon>
        <taxon>Photobacterium</taxon>
    </lineage>
</organism>